<name>A0ABR3EM29_9AGAR</name>
<reference evidence="2 3" key="1">
    <citation type="submission" date="2024-02" db="EMBL/GenBank/DDBJ databases">
        <title>A draft genome for the cacao thread blight pathogen Marasmius crinis-equi.</title>
        <authorList>
            <person name="Cohen S.P."/>
            <person name="Baruah I.K."/>
            <person name="Amoako-Attah I."/>
            <person name="Bukari Y."/>
            <person name="Meinhardt L.W."/>
            <person name="Bailey B.A."/>
        </authorList>
    </citation>
    <scope>NUCLEOTIDE SEQUENCE [LARGE SCALE GENOMIC DNA]</scope>
    <source>
        <strain evidence="2 3">GH-76</strain>
    </source>
</reference>
<proteinExistence type="predicted"/>
<evidence type="ECO:0000256" key="1">
    <source>
        <dbReference type="SAM" id="Coils"/>
    </source>
</evidence>
<evidence type="ECO:0000313" key="3">
    <source>
        <dbReference type="Proteomes" id="UP001465976"/>
    </source>
</evidence>
<dbReference type="InterPro" id="IPR032675">
    <property type="entry name" value="LRR_dom_sf"/>
</dbReference>
<protein>
    <recommendedName>
        <fullName evidence="4">F-box domain-containing protein</fullName>
    </recommendedName>
</protein>
<keyword evidence="1" id="KW-0175">Coiled coil</keyword>
<evidence type="ECO:0000313" key="2">
    <source>
        <dbReference type="EMBL" id="KAL0563938.1"/>
    </source>
</evidence>
<feature type="coiled-coil region" evidence="1">
    <location>
        <begin position="57"/>
        <end position="98"/>
    </location>
</feature>
<dbReference type="Gene3D" id="3.80.10.10">
    <property type="entry name" value="Ribonuclease Inhibitor"/>
    <property type="match status" value="1"/>
</dbReference>
<comment type="caution">
    <text evidence="2">The sequence shown here is derived from an EMBL/GenBank/DDBJ whole genome shotgun (WGS) entry which is preliminary data.</text>
</comment>
<accession>A0ABR3EM29</accession>
<keyword evidence="3" id="KW-1185">Reference proteome</keyword>
<organism evidence="2 3">
    <name type="scientific">Marasmius crinis-equi</name>
    <dbReference type="NCBI Taxonomy" id="585013"/>
    <lineage>
        <taxon>Eukaryota</taxon>
        <taxon>Fungi</taxon>
        <taxon>Dikarya</taxon>
        <taxon>Basidiomycota</taxon>
        <taxon>Agaricomycotina</taxon>
        <taxon>Agaricomycetes</taxon>
        <taxon>Agaricomycetidae</taxon>
        <taxon>Agaricales</taxon>
        <taxon>Marasmiineae</taxon>
        <taxon>Marasmiaceae</taxon>
        <taxon>Marasmius</taxon>
    </lineage>
</organism>
<dbReference type="EMBL" id="JBAHYK010003099">
    <property type="protein sequence ID" value="KAL0563938.1"/>
    <property type="molecule type" value="Genomic_DNA"/>
</dbReference>
<dbReference type="SUPFAM" id="SSF52047">
    <property type="entry name" value="RNI-like"/>
    <property type="match status" value="1"/>
</dbReference>
<dbReference type="Proteomes" id="UP001465976">
    <property type="component" value="Unassembled WGS sequence"/>
</dbReference>
<evidence type="ECO:0008006" key="4">
    <source>
        <dbReference type="Google" id="ProtNLM"/>
    </source>
</evidence>
<gene>
    <name evidence="2" type="ORF">V5O48_018119</name>
</gene>
<sequence length="587" mass="66251">MADYPKSEFEHQSITTSRPALCTRCNHSYTYISQRVAHPPITKAHIRSQQFLLPSELRKLQAQITDEQLELERWNEEISRLRAVIDDMQNHRDVLSRQLSERRSLLSPSHRLPEELWLEIFSLCISRSRLGVSEDQWNKVSAKPLKLSHVCARWRNIILSSQSMWSSVYVNLYALEREVVGVLKRCLDLGYRDGCSGGGKGIDITFRHHKDTDHWEYGTTPPRICSLRGDAWTKHSENALSFLLQPENIRRFRTLSISDVNLQSSTVGGEREVVHFPLLENLFLDTQLYRDTSPMWLWKSIQQAPRLQEVVLGTDLTLSTQSLTTILAHSQIRSLEIGDVQQLEEGVLDVVRLLPTIPNLESLRAAGIRGSVGGASVECPNLRRLTIISGDGPGHEAFLRCLRLPALEFLSVESRRYASDLDASGTLISTLRDVAGTLKEFRLDYEIEPDVSVLPEILRALPNLASFSAKVEGGGKECIPSFLRELALGSGSNLRTLSLEESDSFLDFDMVERVLPLLEAEVSLALKEVRLVFGLACRFREVCQVGSERVDEAAGRLKALEKERGMKCAFFYSSWGTTTFVLGSRED</sequence>
<dbReference type="Gene3D" id="1.20.1280.50">
    <property type="match status" value="1"/>
</dbReference>